<name>A0A8J2NJT5_9HEXA</name>
<evidence type="ECO:0000313" key="7">
    <source>
        <dbReference type="Proteomes" id="UP000708208"/>
    </source>
</evidence>
<comment type="caution">
    <text evidence="6">The sequence shown here is derived from an EMBL/GenBank/DDBJ whole genome shotgun (WGS) entry which is preliminary data.</text>
</comment>
<feature type="compositionally biased region" description="Basic and acidic residues" evidence="3">
    <location>
        <begin position="38"/>
        <end position="49"/>
    </location>
</feature>
<keyword evidence="1 2" id="KW-0727">SH2 domain</keyword>
<evidence type="ECO:0008006" key="8">
    <source>
        <dbReference type="Google" id="ProtNLM"/>
    </source>
</evidence>
<dbReference type="GO" id="GO:0046935">
    <property type="term" value="F:1-phosphatidylinositol-3-kinase regulator activity"/>
    <property type="evidence" value="ECO:0007669"/>
    <property type="project" value="TreeGrafter"/>
</dbReference>
<dbReference type="Pfam" id="PF00017">
    <property type="entry name" value="SH2"/>
    <property type="match status" value="1"/>
</dbReference>
<evidence type="ECO:0000259" key="4">
    <source>
        <dbReference type="PROSITE" id="PS50001"/>
    </source>
</evidence>
<dbReference type="GO" id="GO:0046854">
    <property type="term" value="P:phosphatidylinositol phosphate biosynthetic process"/>
    <property type="evidence" value="ECO:0007669"/>
    <property type="project" value="TreeGrafter"/>
</dbReference>
<dbReference type="Proteomes" id="UP000708208">
    <property type="component" value="Unassembled WGS sequence"/>
</dbReference>
<feature type="region of interest" description="Disordered" evidence="3">
    <location>
        <begin position="71"/>
        <end position="206"/>
    </location>
</feature>
<feature type="domain" description="SH2" evidence="4">
    <location>
        <begin position="287"/>
        <end position="381"/>
    </location>
</feature>
<evidence type="ECO:0000313" key="6">
    <source>
        <dbReference type="EMBL" id="CAG7667629.1"/>
    </source>
</evidence>
<keyword evidence="7" id="KW-1185">Reference proteome</keyword>
<protein>
    <recommendedName>
        <fullName evidence="8">Suppressor of cytokine signaling 7</fullName>
    </recommendedName>
</protein>
<organism evidence="6 7">
    <name type="scientific">Allacma fusca</name>
    <dbReference type="NCBI Taxonomy" id="39272"/>
    <lineage>
        <taxon>Eukaryota</taxon>
        <taxon>Metazoa</taxon>
        <taxon>Ecdysozoa</taxon>
        <taxon>Arthropoda</taxon>
        <taxon>Hexapoda</taxon>
        <taxon>Collembola</taxon>
        <taxon>Symphypleona</taxon>
        <taxon>Sminthuridae</taxon>
        <taxon>Allacma</taxon>
    </lineage>
</organism>
<dbReference type="Pfam" id="PF07525">
    <property type="entry name" value="SOCS_box"/>
    <property type="match status" value="1"/>
</dbReference>
<dbReference type="SMART" id="SM00252">
    <property type="entry name" value="SH2"/>
    <property type="match status" value="1"/>
</dbReference>
<evidence type="ECO:0000256" key="2">
    <source>
        <dbReference type="PROSITE-ProRule" id="PRU00191"/>
    </source>
</evidence>
<feature type="compositionally biased region" description="Basic residues" evidence="3">
    <location>
        <begin position="114"/>
        <end position="132"/>
    </location>
</feature>
<evidence type="ECO:0000256" key="3">
    <source>
        <dbReference type="SAM" id="MobiDB-lite"/>
    </source>
</evidence>
<dbReference type="InterPro" id="IPR001496">
    <property type="entry name" value="SOCS_box"/>
</dbReference>
<dbReference type="SMART" id="SM00969">
    <property type="entry name" value="SOCS_box"/>
    <property type="match status" value="1"/>
</dbReference>
<dbReference type="InterPro" id="IPR037346">
    <property type="entry name" value="SOCS7_SOCS"/>
</dbReference>
<dbReference type="CDD" id="cd10388">
    <property type="entry name" value="SH2_SOCS7"/>
    <property type="match status" value="1"/>
</dbReference>
<feature type="compositionally biased region" description="Basic and acidic residues" evidence="3">
    <location>
        <begin position="148"/>
        <end position="163"/>
    </location>
</feature>
<dbReference type="PROSITE" id="PS50001">
    <property type="entry name" value="SH2"/>
    <property type="match status" value="1"/>
</dbReference>
<dbReference type="InterPro" id="IPR000980">
    <property type="entry name" value="SH2"/>
</dbReference>
<feature type="compositionally biased region" description="Basic residues" evidence="3">
    <location>
        <begin position="81"/>
        <end position="90"/>
    </location>
</feature>
<dbReference type="AlphaFoldDB" id="A0A8J2NJT5"/>
<dbReference type="PANTHER" id="PTHR10155">
    <property type="entry name" value="PHOSPHATIDYLINOSITOL 3-KINASE REGULATORY SUBUNIT"/>
    <property type="match status" value="1"/>
</dbReference>
<evidence type="ECO:0000259" key="5">
    <source>
        <dbReference type="PROSITE" id="PS50225"/>
    </source>
</evidence>
<feature type="region of interest" description="Disordered" evidence="3">
    <location>
        <begin position="31"/>
        <end position="50"/>
    </location>
</feature>
<gene>
    <name evidence="6" type="ORF">AFUS01_LOCUS1860</name>
</gene>
<sequence length="449" mass="51401">MSSGTKEIFDSSHSRVKTVVVRKKSLTKAQNRSSCESYTKKNLEPHNSTDDVDVCYNVPFQCDIYSLPIDSISPQDVNKPTTRRSLKNLSKRGGNNSGNENCQGKILDEENLHRGSHRNKEKQRFHPSRKNKPAAEELGKKINPSSRLSERNNNENAAGDKMRWSKKRRSRSVDIDNQNTLNQRKLVQSSEAQSSQLGEFSSSKGKRNFGHTLLNLFRRNRQKSKTVQLPNNNDPKLDIDREVGLVSRALPPPPPPDSVENPMADNKSPVEPRDFAASIEKVKDCGWYWGPLASDEAEDLLRGEPDGSFIVRDSSDAHYIFSLTFKLNGLVRHVRIEHDQGNFSFGPLTRFKAATIVEFVEKAVAHSRSGRYLFFLHRRPVLGPMQVQLLHPYSRFRHPRSLQHMCRFVILKFVRRDLLNTLPLPKPLQDYLNTPHYYFEQQELSSKNT</sequence>
<dbReference type="InterPro" id="IPR035866">
    <property type="entry name" value="SOCS7_SH2"/>
</dbReference>
<feature type="compositionally biased region" description="Polar residues" evidence="3">
    <location>
        <begin position="175"/>
        <end position="203"/>
    </location>
</feature>
<feature type="domain" description="SOCS box" evidence="5">
    <location>
        <begin position="388"/>
        <end position="438"/>
    </location>
</feature>
<dbReference type="PANTHER" id="PTHR10155:SF5">
    <property type="entry name" value="SUPPRESSOR OF CYTOKINE SIGNALING 7"/>
    <property type="match status" value="1"/>
</dbReference>
<evidence type="ECO:0000256" key="1">
    <source>
        <dbReference type="ARBA" id="ARBA00022999"/>
    </source>
</evidence>
<dbReference type="EMBL" id="CAJVCH010010603">
    <property type="protein sequence ID" value="CAG7667629.1"/>
    <property type="molecule type" value="Genomic_DNA"/>
</dbReference>
<feature type="compositionally biased region" description="Polar residues" evidence="3">
    <location>
        <begin position="93"/>
        <end position="102"/>
    </location>
</feature>
<reference evidence="6" key="1">
    <citation type="submission" date="2021-06" db="EMBL/GenBank/DDBJ databases">
        <authorList>
            <person name="Hodson N. C."/>
            <person name="Mongue J. A."/>
            <person name="Jaron S. K."/>
        </authorList>
    </citation>
    <scope>NUCLEOTIDE SEQUENCE</scope>
</reference>
<dbReference type="CDD" id="cd03741">
    <property type="entry name" value="SOCS_SOCS7"/>
    <property type="match status" value="1"/>
</dbReference>
<proteinExistence type="predicted"/>
<dbReference type="OrthoDB" id="6426624at2759"/>
<accession>A0A8J2NJT5</accession>
<dbReference type="GO" id="GO:0005942">
    <property type="term" value="C:phosphatidylinositol 3-kinase complex"/>
    <property type="evidence" value="ECO:0007669"/>
    <property type="project" value="TreeGrafter"/>
</dbReference>
<dbReference type="SMART" id="SM00253">
    <property type="entry name" value="SOCS"/>
    <property type="match status" value="1"/>
</dbReference>
<dbReference type="PROSITE" id="PS50225">
    <property type="entry name" value="SOCS"/>
    <property type="match status" value="1"/>
</dbReference>